<organism evidence="1 2">
    <name type="scientific">Colocasia esculenta</name>
    <name type="common">Wild taro</name>
    <name type="synonym">Arum esculentum</name>
    <dbReference type="NCBI Taxonomy" id="4460"/>
    <lineage>
        <taxon>Eukaryota</taxon>
        <taxon>Viridiplantae</taxon>
        <taxon>Streptophyta</taxon>
        <taxon>Embryophyta</taxon>
        <taxon>Tracheophyta</taxon>
        <taxon>Spermatophyta</taxon>
        <taxon>Magnoliopsida</taxon>
        <taxon>Liliopsida</taxon>
        <taxon>Araceae</taxon>
        <taxon>Aroideae</taxon>
        <taxon>Colocasieae</taxon>
        <taxon>Colocasia</taxon>
    </lineage>
</organism>
<dbReference type="AlphaFoldDB" id="A0A843W8E0"/>
<name>A0A843W8E0_COLES</name>
<protein>
    <submittedName>
        <fullName evidence="1">Uncharacterized protein</fullName>
    </submittedName>
</protein>
<proteinExistence type="predicted"/>
<comment type="caution">
    <text evidence="1">The sequence shown here is derived from an EMBL/GenBank/DDBJ whole genome shotgun (WGS) entry which is preliminary data.</text>
</comment>
<reference evidence="1" key="1">
    <citation type="submission" date="2017-07" db="EMBL/GenBank/DDBJ databases">
        <title>Taro Niue Genome Assembly and Annotation.</title>
        <authorList>
            <person name="Atibalentja N."/>
            <person name="Keating K."/>
            <person name="Fields C.J."/>
        </authorList>
    </citation>
    <scope>NUCLEOTIDE SEQUENCE</scope>
    <source>
        <strain evidence="1">Niue_2</strain>
        <tissue evidence="1">Leaf</tissue>
    </source>
</reference>
<dbReference type="Proteomes" id="UP000652761">
    <property type="component" value="Unassembled WGS sequence"/>
</dbReference>
<sequence length="479" mass="52282">MRNAAGWLAAFSDRSFSFAGCSALEGLSARQLVWVFEVVEALFRCGPISPSHCLALHWFRSRVGRQELTAGEREGWTVCPSLNCLWRWLVALAVTEFLTLFPSGSGYPSLHGGCSLAVSSAMGLCVVPIPRGVSRVQGGSACGPSTLWRFEVAVPVVWDVGACVVRLGSHVVAPVFRELLCLGSWAQSAHRSCACERDKGLRRVLNATTLVVTFLLPLFGSLHLHGCRVSCAGQSADVGLGKATASCVAFSPFPCGGVVLSDSGFATDCSVCVVAHWFWFYLLSCVKVLPVVKCLVMALVWLWFPWWYLVVVVCDELARCSPSYYPVCSFRHIVVVEIMDQLLVRNPITHELSTMIDGGRNDQRIGVRSHNSYKIIVREGNSLLKMGTCWTGIRAWSWRRGPFDLMHPTGVVMLALAALSAYVETSRDHIDLLPIRLVVDGLHGGPFSASWAVLIPVHIAPQIFVLGQGLDLVLELVAL</sequence>
<evidence type="ECO:0000313" key="2">
    <source>
        <dbReference type="Proteomes" id="UP000652761"/>
    </source>
</evidence>
<evidence type="ECO:0000313" key="1">
    <source>
        <dbReference type="EMBL" id="MQM01951.1"/>
    </source>
</evidence>
<keyword evidence="2" id="KW-1185">Reference proteome</keyword>
<gene>
    <name evidence="1" type="ORF">Taro_034708</name>
</gene>
<dbReference type="EMBL" id="NMUH01002762">
    <property type="protein sequence ID" value="MQM01951.1"/>
    <property type="molecule type" value="Genomic_DNA"/>
</dbReference>
<accession>A0A843W8E0</accession>